<protein>
    <submittedName>
        <fullName evidence="3">R27-2 protein</fullName>
    </submittedName>
</protein>
<dbReference type="RefSeq" id="XP_029238486.1">
    <property type="nucleotide sequence ID" value="XM_029381750.1"/>
</dbReference>
<feature type="compositionally biased region" description="Polar residues" evidence="2">
    <location>
        <begin position="139"/>
        <end position="150"/>
    </location>
</feature>
<reference evidence="3 4" key="1">
    <citation type="journal article" date="2018" name="BMC Genomics">
        <title>Genomic comparison of Trypanosoma conorhini and Trypanosoma rangeli to Trypanosoma cruzi strains of high and low virulence.</title>
        <authorList>
            <person name="Bradwell K.R."/>
            <person name="Koparde V.N."/>
            <person name="Matveyev A.V."/>
            <person name="Serrano M.G."/>
            <person name="Alves J.M."/>
            <person name="Parikh H."/>
            <person name="Huang B."/>
            <person name="Lee V."/>
            <person name="Espinosa-Alvarez O."/>
            <person name="Ortiz P.A."/>
            <person name="Costa-Martins A.G."/>
            <person name="Teixeira M.M."/>
            <person name="Buck G.A."/>
        </authorList>
    </citation>
    <scope>NUCLEOTIDE SEQUENCE [LARGE SCALE GENOMIC DNA]</scope>
    <source>
        <strain evidence="3 4">AM80</strain>
    </source>
</reference>
<dbReference type="AlphaFoldDB" id="A0A3R7MFX8"/>
<dbReference type="GeneID" id="40328773"/>
<proteinExistence type="predicted"/>
<evidence type="ECO:0000256" key="2">
    <source>
        <dbReference type="SAM" id="MobiDB-lite"/>
    </source>
</evidence>
<name>A0A3R7MFX8_TRYRA</name>
<dbReference type="EMBL" id="MKGL01000143">
    <property type="protein sequence ID" value="RNF05111.1"/>
    <property type="molecule type" value="Genomic_DNA"/>
</dbReference>
<sequence>MLSFFRGDSPTGTYDDPASPYLSHDDSHAGSDSDTSSYVSSRRKDSLVDTLQLELKMRDERIKELEQAHEELLRKSQFNAGQLIEELKKVDSEKKEALERAEQLARQYHNTQKDANIAVEEKNKANDCLSTLPSDKLNTKQMINKKSSTQQKKKPLETHQGTEKEPYTSKIHVEAHKSNAQQTRKPKSEEALVGMDAEKRRAEEVLEAEKQRAAEAVIALEAEKQRAAKAVEAEKYNADIAIQVAKKRYEEALKANEMEKRRAEEAVIALEADRQRAAEA</sequence>
<evidence type="ECO:0000256" key="1">
    <source>
        <dbReference type="SAM" id="Coils"/>
    </source>
</evidence>
<feature type="region of interest" description="Disordered" evidence="2">
    <location>
        <begin position="1"/>
        <end position="46"/>
    </location>
</feature>
<comment type="caution">
    <text evidence="3">The sequence shown here is derived from an EMBL/GenBank/DDBJ whole genome shotgun (WGS) entry which is preliminary data.</text>
</comment>
<accession>A0A3R7MFX8</accession>
<evidence type="ECO:0000313" key="4">
    <source>
        <dbReference type="Proteomes" id="UP000283634"/>
    </source>
</evidence>
<gene>
    <name evidence="3" type="ORF">TraAM80_04840</name>
</gene>
<keyword evidence="1" id="KW-0175">Coiled coil</keyword>
<feature type="region of interest" description="Disordered" evidence="2">
    <location>
        <begin position="129"/>
        <end position="193"/>
    </location>
</feature>
<feature type="coiled-coil region" evidence="1">
    <location>
        <begin position="48"/>
        <end position="121"/>
    </location>
</feature>
<evidence type="ECO:0000313" key="3">
    <source>
        <dbReference type="EMBL" id="RNF05111.1"/>
    </source>
</evidence>
<feature type="compositionally biased region" description="Basic and acidic residues" evidence="2">
    <location>
        <begin position="154"/>
        <end position="177"/>
    </location>
</feature>
<dbReference type="OrthoDB" id="278817at2759"/>
<organism evidence="3 4">
    <name type="scientific">Trypanosoma rangeli</name>
    <dbReference type="NCBI Taxonomy" id="5698"/>
    <lineage>
        <taxon>Eukaryota</taxon>
        <taxon>Discoba</taxon>
        <taxon>Euglenozoa</taxon>
        <taxon>Kinetoplastea</taxon>
        <taxon>Metakinetoplastina</taxon>
        <taxon>Trypanosomatida</taxon>
        <taxon>Trypanosomatidae</taxon>
        <taxon>Trypanosoma</taxon>
        <taxon>Herpetosoma</taxon>
    </lineage>
</organism>
<feature type="non-terminal residue" evidence="3">
    <location>
        <position position="280"/>
    </location>
</feature>
<keyword evidence="4" id="KW-1185">Reference proteome</keyword>
<dbReference type="Proteomes" id="UP000283634">
    <property type="component" value="Unassembled WGS sequence"/>
</dbReference>